<keyword evidence="3" id="KW-1185">Reference proteome</keyword>
<evidence type="ECO:0000313" key="2">
    <source>
        <dbReference type="EMBL" id="QWF69747.1"/>
    </source>
</evidence>
<accession>A0A975ML14</accession>
<dbReference type="EMBL" id="CP073754">
    <property type="protein sequence ID" value="QWF69747.1"/>
    <property type="molecule type" value="Genomic_DNA"/>
</dbReference>
<organism evidence="2 3">
    <name type="scientific">Methylomonas paludis</name>
    <dbReference type="NCBI Taxonomy" id="1173101"/>
    <lineage>
        <taxon>Bacteria</taxon>
        <taxon>Pseudomonadati</taxon>
        <taxon>Pseudomonadota</taxon>
        <taxon>Gammaproteobacteria</taxon>
        <taxon>Methylococcales</taxon>
        <taxon>Methylococcaceae</taxon>
        <taxon>Methylomonas</taxon>
    </lineage>
</organism>
<sequence length="66" mass="7531">MDSINNHTFKSALIDKDQVLIDPLNWDALFDKVSERSKQGQTPSIDDQTSGEPTLTRDEIYADRLH</sequence>
<evidence type="ECO:0000256" key="1">
    <source>
        <dbReference type="SAM" id="MobiDB-lite"/>
    </source>
</evidence>
<name>A0A975ML14_9GAMM</name>
<proteinExistence type="predicted"/>
<evidence type="ECO:0000313" key="3">
    <source>
        <dbReference type="Proteomes" id="UP000676649"/>
    </source>
</evidence>
<dbReference type="KEGG" id="mpad:KEF85_10210"/>
<feature type="compositionally biased region" description="Basic and acidic residues" evidence="1">
    <location>
        <begin position="55"/>
        <end position="66"/>
    </location>
</feature>
<dbReference type="AlphaFoldDB" id="A0A975ML14"/>
<reference evidence="2" key="1">
    <citation type="submission" date="2021-04" db="EMBL/GenBank/DDBJ databases">
        <title>Draft genome sequence data of methanotrophic Methylovulum sp. strain S1L and Methylomonas sp. strain S2AM isolated from boreal lake water columns.</title>
        <authorList>
            <person name="Rissanen A.J."/>
            <person name="Mangayil R."/>
            <person name="Svenning M.M."/>
            <person name="Khanongnuch R."/>
        </authorList>
    </citation>
    <scope>NUCLEOTIDE SEQUENCE</scope>
    <source>
        <strain evidence="2">S2AM</strain>
    </source>
</reference>
<feature type="compositionally biased region" description="Polar residues" evidence="1">
    <location>
        <begin position="39"/>
        <end position="53"/>
    </location>
</feature>
<dbReference type="Proteomes" id="UP000676649">
    <property type="component" value="Chromosome"/>
</dbReference>
<gene>
    <name evidence="2" type="ORF">KEF85_10210</name>
</gene>
<dbReference type="RefSeq" id="WP_215580165.1">
    <property type="nucleotide sequence ID" value="NZ_CP073754.1"/>
</dbReference>
<protein>
    <submittedName>
        <fullName evidence="2">Uncharacterized protein</fullName>
    </submittedName>
</protein>
<feature type="region of interest" description="Disordered" evidence="1">
    <location>
        <begin position="35"/>
        <end position="66"/>
    </location>
</feature>